<keyword evidence="10" id="KW-0040">ANK repeat</keyword>
<dbReference type="Proteomes" id="UP000283269">
    <property type="component" value="Unassembled WGS sequence"/>
</dbReference>
<dbReference type="InterPro" id="IPR026480">
    <property type="entry name" value="RMT2_dom"/>
</dbReference>
<dbReference type="InterPro" id="IPR002110">
    <property type="entry name" value="Ankyrin_rpt"/>
</dbReference>
<keyword evidence="7" id="KW-0256">Endoplasmic reticulum</keyword>
<dbReference type="SMART" id="SM01399">
    <property type="entry name" value="Sybindin"/>
    <property type="match status" value="1"/>
</dbReference>
<keyword evidence="6" id="KW-0949">S-adenosyl-L-methionine</keyword>
<dbReference type="InterPro" id="IPR011012">
    <property type="entry name" value="Longin-like_dom_sf"/>
</dbReference>
<dbReference type="InParanoid" id="A0A409VLV1"/>
<reference evidence="13 14" key="1">
    <citation type="journal article" date="2018" name="Evol. Lett.">
        <title>Horizontal gene cluster transfer increased hallucinogenic mushroom diversity.</title>
        <authorList>
            <person name="Reynolds H.T."/>
            <person name="Vijayakumar V."/>
            <person name="Gluck-Thaler E."/>
            <person name="Korotkin H.B."/>
            <person name="Matheny P.B."/>
            <person name="Slot J.C."/>
        </authorList>
    </citation>
    <scope>NUCLEOTIDE SEQUENCE [LARGE SCALE GENOMIC DNA]</scope>
    <source>
        <strain evidence="13 14">2631</strain>
    </source>
</reference>
<evidence type="ECO:0000256" key="1">
    <source>
        <dbReference type="ARBA" id="ARBA00004240"/>
    </source>
</evidence>
<comment type="caution">
    <text evidence="13">The sequence shown here is derived from an EMBL/GenBank/DDBJ whole genome shotgun (WGS) entry which is preliminary data.</text>
</comment>
<dbReference type="AlphaFoldDB" id="A0A409VLV1"/>
<gene>
    <name evidence="13" type="ORF">CVT25_005833</name>
</gene>
<evidence type="ECO:0000259" key="12">
    <source>
        <dbReference type="PROSITE" id="PS51559"/>
    </source>
</evidence>
<evidence type="ECO:0000256" key="5">
    <source>
        <dbReference type="ARBA" id="ARBA00022679"/>
    </source>
</evidence>
<dbReference type="FunCoup" id="A0A409VLV1">
    <property type="interactions" value="305"/>
</dbReference>
<protein>
    <recommendedName>
        <fullName evidence="12">RMT2 domain-containing protein</fullName>
    </recommendedName>
</protein>
<dbReference type="InterPro" id="IPR029063">
    <property type="entry name" value="SAM-dependent_MTases_sf"/>
</dbReference>
<dbReference type="SUPFAM" id="SSF53335">
    <property type="entry name" value="S-adenosyl-L-methionine-dependent methyltransferases"/>
    <property type="match status" value="1"/>
</dbReference>
<dbReference type="SUPFAM" id="SSF64356">
    <property type="entry name" value="SNARE-like"/>
    <property type="match status" value="1"/>
</dbReference>
<dbReference type="GO" id="GO:0030008">
    <property type="term" value="C:TRAPP complex"/>
    <property type="evidence" value="ECO:0007669"/>
    <property type="project" value="InterPro"/>
</dbReference>
<dbReference type="PROSITE" id="PS50088">
    <property type="entry name" value="ANK_REPEAT"/>
    <property type="match status" value="1"/>
</dbReference>
<dbReference type="PROSITE" id="PS50297">
    <property type="entry name" value="ANK_REP_REGION"/>
    <property type="match status" value="1"/>
</dbReference>
<evidence type="ECO:0000256" key="8">
    <source>
        <dbReference type="ARBA" id="ARBA00022892"/>
    </source>
</evidence>
<dbReference type="PANTHER" id="PTHR32379">
    <property type="entry name" value="GUANIDINOACETATE N-METHYLTRANSFERASE"/>
    <property type="match status" value="1"/>
</dbReference>
<keyword evidence="5" id="KW-0808">Transferase</keyword>
<dbReference type="InterPro" id="IPR051038">
    <property type="entry name" value="RMT2/GAMT_Mtase"/>
</dbReference>
<dbReference type="CDD" id="cd14855">
    <property type="entry name" value="TRAPPC1_MUM2"/>
    <property type="match status" value="1"/>
</dbReference>
<evidence type="ECO:0000256" key="3">
    <source>
        <dbReference type="ARBA" id="ARBA00022448"/>
    </source>
</evidence>
<dbReference type="Gene3D" id="3.30.450.70">
    <property type="match status" value="1"/>
</dbReference>
<accession>A0A409VLV1</accession>
<dbReference type="InterPro" id="IPR007233">
    <property type="entry name" value="TRAPPC"/>
</dbReference>
<feature type="region of interest" description="Disordered" evidence="11">
    <location>
        <begin position="421"/>
        <end position="445"/>
    </location>
</feature>
<evidence type="ECO:0000256" key="10">
    <source>
        <dbReference type="PROSITE-ProRule" id="PRU00023"/>
    </source>
</evidence>
<evidence type="ECO:0000313" key="14">
    <source>
        <dbReference type="Proteomes" id="UP000283269"/>
    </source>
</evidence>
<dbReference type="GO" id="GO:0048193">
    <property type="term" value="P:Golgi vesicle transport"/>
    <property type="evidence" value="ECO:0007669"/>
    <property type="project" value="UniProtKB-ARBA"/>
</dbReference>
<dbReference type="GO" id="GO:0019702">
    <property type="term" value="F:protein arginine N5-methyltransferase activity"/>
    <property type="evidence" value="ECO:0007669"/>
    <property type="project" value="TreeGrafter"/>
</dbReference>
<proteinExistence type="predicted"/>
<dbReference type="Pfam" id="PF13637">
    <property type="entry name" value="Ank_4"/>
    <property type="match status" value="1"/>
</dbReference>
<evidence type="ECO:0000256" key="6">
    <source>
        <dbReference type="ARBA" id="ARBA00022691"/>
    </source>
</evidence>
<dbReference type="STRING" id="93625.A0A409VLV1"/>
<feature type="domain" description="RMT2" evidence="12">
    <location>
        <begin position="131"/>
        <end position="375"/>
    </location>
</feature>
<dbReference type="GO" id="GO:0005794">
    <property type="term" value="C:Golgi apparatus"/>
    <property type="evidence" value="ECO:0007669"/>
    <property type="project" value="UniProtKB-SubCell"/>
</dbReference>
<dbReference type="GO" id="GO:0005634">
    <property type="term" value="C:nucleus"/>
    <property type="evidence" value="ECO:0007669"/>
    <property type="project" value="TreeGrafter"/>
</dbReference>
<dbReference type="EMBL" id="NHYD01003975">
    <property type="protein sequence ID" value="PPQ67249.1"/>
    <property type="molecule type" value="Genomic_DNA"/>
</dbReference>
<dbReference type="SUPFAM" id="SSF48403">
    <property type="entry name" value="Ankyrin repeat"/>
    <property type="match status" value="1"/>
</dbReference>
<dbReference type="GO" id="GO:0005783">
    <property type="term" value="C:endoplasmic reticulum"/>
    <property type="evidence" value="ECO:0007669"/>
    <property type="project" value="UniProtKB-SubCell"/>
</dbReference>
<keyword evidence="4" id="KW-0489">Methyltransferase</keyword>
<evidence type="ECO:0000256" key="2">
    <source>
        <dbReference type="ARBA" id="ARBA00004555"/>
    </source>
</evidence>
<comment type="subcellular location">
    <subcellularLocation>
        <location evidence="1">Endoplasmic reticulum</location>
    </subcellularLocation>
    <subcellularLocation>
        <location evidence="2">Golgi apparatus</location>
    </subcellularLocation>
</comment>
<evidence type="ECO:0000256" key="4">
    <source>
        <dbReference type="ARBA" id="ARBA00022603"/>
    </source>
</evidence>
<evidence type="ECO:0000256" key="9">
    <source>
        <dbReference type="ARBA" id="ARBA00023034"/>
    </source>
</evidence>
<organism evidence="13 14">
    <name type="scientific">Psilocybe cyanescens</name>
    <dbReference type="NCBI Taxonomy" id="93625"/>
    <lineage>
        <taxon>Eukaryota</taxon>
        <taxon>Fungi</taxon>
        <taxon>Dikarya</taxon>
        <taxon>Basidiomycota</taxon>
        <taxon>Agaricomycotina</taxon>
        <taxon>Agaricomycetes</taxon>
        <taxon>Agaricomycetidae</taxon>
        <taxon>Agaricales</taxon>
        <taxon>Agaricineae</taxon>
        <taxon>Strophariaceae</taxon>
        <taxon>Psilocybe</taxon>
    </lineage>
</organism>
<dbReference type="PANTHER" id="PTHR32379:SF1">
    <property type="entry name" value="GUANIDINOACETATE N-METHYLTRANSFERASE"/>
    <property type="match status" value="1"/>
</dbReference>
<feature type="repeat" description="ANK" evidence="10">
    <location>
        <begin position="46"/>
        <end position="78"/>
    </location>
</feature>
<keyword evidence="3" id="KW-0813">Transport</keyword>
<dbReference type="PROSITE" id="PS51559">
    <property type="entry name" value="SAM_RMT2"/>
    <property type="match status" value="1"/>
</dbReference>
<dbReference type="Gene3D" id="1.25.40.20">
    <property type="entry name" value="Ankyrin repeat-containing domain"/>
    <property type="match status" value="1"/>
</dbReference>
<dbReference type="Gene3D" id="3.40.50.150">
    <property type="entry name" value="Vaccinia Virus protein VP39"/>
    <property type="match status" value="1"/>
</dbReference>
<keyword evidence="9" id="KW-0333">Golgi apparatus</keyword>
<evidence type="ECO:0000256" key="11">
    <source>
        <dbReference type="SAM" id="MobiDB-lite"/>
    </source>
</evidence>
<dbReference type="InterPro" id="IPR036770">
    <property type="entry name" value="Ankyrin_rpt-contain_sf"/>
</dbReference>
<keyword evidence="14" id="KW-1185">Reference proteome</keyword>
<sequence length="596" mass="66867">MDDEIDTIAAQLGEDLINKILGNESIDVILSCLELEAPIWYQSAAEGISVLHAAAYTRNHDLVKLLIEKGAVWNAVDYLKNTAGDICLSYNDDAIYKEIRDAGIRSELLLGLLEKKPSSDPSALILRAEDITASGSSDAFLNSTLKYTVDETGQDICMLNVEGEDIGVMMGWERNIMDETVHRLCDRHPNAANLKVLNVGFGLGIIDSFFQNLAQPPAEHVIIEAHPDVLKFMREKGWYDRKGVRILEGRWQDFIEGPELLKSGGFDIVYTDTFSEDYGALRQFFEHLPDILADDESCFSFFNGLGATNAFFYDIYTRISEIHLADIGLEVTWADVDVSFDDKEGRWGETREYFSLPLYRLPIGKMKAIDFASWTTSMTIHSLYIYDRQAHCICVYYQDWHRTKRPKPAVEGGILPAVSQAVSAAQQTQNDNNSGLSSGFSSPRNTLSSSTGIVVAMNEGTTQLPNTPLLQPTGPAATLSTGLPFDEEAKLVYGVVISLRNMVRKLSGRDEQFVNYRTSAYKLHLFETITGYRFVMLSDSKTDSLRFVLRQIYVGPFLEYVVRNPLVKMDSREQGVDNEYFRASVDRLIRGLSVFL</sequence>
<dbReference type="OrthoDB" id="19014at2759"/>
<evidence type="ECO:0000313" key="13">
    <source>
        <dbReference type="EMBL" id="PPQ67249.1"/>
    </source>
</evidence>
<name>A0A409VLV1_PSICY</name>
<keyword evidence="8" id="KW-0931">ER-Golgi transport</keyword>
<dbReference type="Pfam" id="PF04099">
    <property type="entry name" value="Sybindin"/>
    <property type="match status" value="1"/>
</dbReference>
<feature type="compositionally biased region" description="Polar residues" evidence="11">
    <location>
        <begin position="430"/>
        <end position="445"/>
    </location>
</feature>
<dbReference type="GO" id="GO:0032259">
    <property type="term" value="P:methylation"/>
    <property type="evidence" value="ECO:0007669"/>
    <property type="project" value="UniProtKB-KW"/>
</dbReference>
<evidence type="ECO:0000256" key="7">
    <source>
        <dbReference type="ARBA" id="ARBA00022824"/>
    </source>
</evidence>
<dbReference type="SMART" id="SM00248">
    <property type="entry name" value="ANK"/>
    <property type="match status" value="1"/>
</dbReference>